<proteinExistence type="predicted"/>
<dbReference type="RefSeq" id="WP_156203716.1">
    <property type="nucleotide sequence ID" value="NZ_CP046457.1"/>
</dbReference>
<dbReference type="UniPathway" id="UPA00120">
    <property type="reaction ID" value="UER00203"/>
</dbReference>
<evidence type="ECO:0000313" key="5">
    <source>
        <dbReference type="Proteomes" id="UP000426444"/>
    </source>
</evidence>
<dbReference type="NCBIfam" id="TIGR01796">
    <property type="entry name" value="CM_mono_aroH"/>
    <property type="match status" value="1"/>
</dbReference>
<keyword evidence="5" id="KW-1185">Reference proteome</keyword>
<dbReference type="EMBL" id="CP046457">
    <property type="protein sequence ID" value="QGT99867.1"/>
    <property type="molecule type" value="Genomic_DNA"/>
</dbReference>
<dbReference type="GO" id="GO:0009073">
    <property type="term" value="P:aromatic amino acid family biosynthetic process"/>
    <property type="evidence" value="ECO:0007669"/>
    <property type="project" value="UniProtKB-UniRule"/>
</dbReference>
<dbReference type="Gene3D" id="3.30.1330.40">
    <property type="entry name" value="RutC-like"/>
    <property type="match status" value="1"/>
</dbReference>
<evidence type="ECO:0000256" key="2">
    <source>
        <dbReference type="PIRSR" id="PIRSR005965-1"/>
    </source>
</evidence>
<dbReference type="GO" id="GO:0046417">
    <property type="term" value="P:chorismate metabolic process"/>
    <property type="evidence" value="ECO:0007669"/>
    <property type="project" value="TreeGrafter"/>
</dbReference>
<dbReference type="EC" id="5.4.99.5" evidence="1 3"/>
<evidence type="ECO:0000256" key="1">
    <source>
        <dbReference type="NCBIfam" id="TIGR01796"/>
    </source>
</evidence>
<dbReference type="KEGG" id="salq:SYNTR_1274"/>
<dbReference type="GO" id="GO:0004106">
    <property type="term" value="F:chorismate mutase activity"/>
    <property type="evidence" value="ECO:0007669"/>
    <property type="project" value="UniProtKB-UniRule"/>
</dbReference>
<dbReference type="Pfam" id="PF07736">
    <property type="entry name" value="CM_1"/>
    <property type="match status" value="1"/>
</dbReference>
<dbReference type="SUPFAM" id="SSF55298">
    <property type="entry name" value="YjgF-like"/>
    <property type="match status" value="1"/>
</dbReference>
<dbReference type="PIRSF" id="PIRSF005965">
    <property type="entry name" value="Chor_mut_AroH"/>
    <property type="match status" value="1"/>
</dbReference>
<gene>
    <name evidence="4" type="ORF">SYNTR_1274</name>
</gene>
<keyword evidence="2 3" id="KW-0057">Aromatic amino acid biosynthesis</keyword>
<accession>A0A6I6DFL9</accession>
<evidence type="ECO:0000313" key="4">
    <source>
        <dbReference type="EMBL" id="QGT99867.1"/>
    </source>
</evidence>
<dbReference type="PANTHER" id="PTHR21164:SF0">
    <property type="entry name" value="CHORISMATE MUTASE AROH"/>
    <property type="match status" value="1"/>
</dbReference>
<dbReference type="OrthoDB" id="9802232at2"/>
<dbReference type="CDD" id="cd02185">
    <property type="entry name" value="AroH"/>
    <property type="match status" value="1"/>
</dbReference>
<comment type="catalytic activity">
    <reaction evidence="3">
        <text>chorismate = prephenate</text>
        <dbReference type="Rhea" id="RHEA:13897"/>
        <dbReference type="ChEBI" id="CHEBI:29748"/>
        <dbReference type="ChEBI" id="CHEBI:29934"/>
        <dbReference type="EC" id="5.4.99.5"/>
    </reaction>
</comment>
<sequence>MALRGIRGAVTVSNDSAEEVLKATRELLDAITIENELLISDIASVLFTVTSDIKSVFPAEAARTMGWDAVPLLCFQEIEVPGALPKCIRVLIHINTNKLQKDIKHVYIGEAKKLRKDLN</sequence>
<feature type="binding site" evidence="2">
    <location>
        <position position="107"/>
    </location>
    <ligand>
        <name>prephenate</name>
        <dbReference type="ChEBI" id="CHEBI:29934"/>
    </ligand>
</feature>
<dbReference type="InterPro" id="IPR035959">
    <property type="entry name" value="RutC-like_sf"/>
</dbReference>
<name>A0A6I6DFL9_9FIRM</name>
<reference evidence="5" key="1">
    <citation type="journal article" date="2019" name="Microbiology">
        <title>Complete Genome Sequence of an Uncultured Bacterium of the Candidate Phylum Bipolaricaulota.</title>
        <authorList>
            <person name="Kadnikov V.V."/>
            <person name="Mardanov A.V."/>
            <person name="Beletsky A.V."/>
            <person name="Frank Y.A."/>
            <person name="Karnachuk O.V."/>
            <person name="Ravin N.V."/>
        </authorList>
    </citation>
    <scope>NUCLEOTIDE SEQUENCE [LARGE SCALE GENOMIC DNA]</scope>
</reference>
<dbReference type="GO" id="GO:0008652">
    <property type="term" value="P:amino acid biosynthetic process"/>
    <property type="evidence" value="ECO:0007669"/>
    <property type="project" value="UniProtKB-UniRule"/>
</dbReference>
<protein>
    <recommendedName>
        <fullName evidence="1 3">chorismate mutase</fullName>
        <ecNumber evidence="1 3">5.4.99.5</ecNumber>
    </recommendedName>
</protein>
<dbReference type="Proteomes" id="UP000426444">
    <property type="component" value="Chromosome"/>
</dbReference>
<keyword evidence="2 3" id="KW-0028">Amino-acid biosynthesis</keyword>
<feature type="binding site" evidence="2">
    <location>
        <position position="89"/>
    </location>
    <ligand>
        <name>prephenate</name>
        <dbReference type="ChEBI" id="CHEBI:29934"/>
    </ligand>
</feature>
<keyword evidence="3 4" id="KW-0413">Isomerase</keyword>
<dbReference type="InterPro" id="IPR008243">
    <property type="entry name" value="Chorismate_mutase_AroH"/>
</dbReference>
<evidence type="ECO:0000256" key="3">
    <source>
        <dbReference type="PROSITE-ProRule" id="PRU00514"/>
    </source>
</evidence>
<feature type="binding site" evidence="2">
    <location>
        <position position="7"/>
    </location>
    <ligand>
        <name>prephenate</name>
        <dbReference type="ChEBI" id="CHEBI:29934"/>
    </ligand>
</feature>
<dbReference type="PANTHER" id="PTHR21164">
    <property type="entry name" value="CHORISMATE MUTASE"/>
    <property type="match status" value="1"/>
</dbReference>
<dbReference type="PROSITE" id="PS51167">
    <property type="entry name" value="CHORISMATE_MUT_1"/>
    <property type="match status" value="1"/>
</dbReference>
<dbReference type="AlphaFoldDB" id="A0A6I6DFL9"/>
<organism evidence="4 5">
    <name type="scientific">Candidatus Syntrophocurvum alkaliphilum</name>
    <dbReference type="NCBI Taxonomy" id="2293317"/>
    <lineage>
        <taxon>Bacteria</taxon>
        <taxon>Bacillati</taxon>
        <taxon>Bacillota</taxon>
        <taxon>Clostridia</taxon>
        <taxon>Eubacteriales</taxon>
        <taxon>Syntrophomonadaceae</taxon>
        <taxon>Candidatus Syntrophocurvum</taxon>
    </lineage>
</organism>